<name>A0AAD5KWG8_9CRUS</name>
<feature type="region of interest" description="Disordered" evidence="1">
    <location>
        <begin position="254"/>
        <end position="279"/>
    </location>
</feature>
<dbReference type="EMBL" id="WJBH02000028">
    <property type="protein sequence ID" value="KAI9551231.1"/>
    <property type="molecule type" value="Genomic_DNA"/>
</dbReference>
<gene>
    <name evidence="2" type="ORF">GHT06_004489</name>
</gene>
<dbReference type="AlphaFoldDB" id="A0AAD5KWG8"/>
<feature type="compositionally biased region" description="Polar residues" evidence="1">
    <location>
        <begin position="262"/>
        <end position="276"/>
    </location>
</feature>
<feature type="region of interest" description="Disordered" evidence="1">
    <location>
        <begin position="1"/>
        <end position="20"/>
    </location>
</feature>
<protein>
    <recommendedName>
        <fullName evidence="4">MULE transposase domain-containing protein</fullName>
    </recommendedName>
</protein>
<feature type="region of interest" description="Disordered" evidence="1">
    <location>
        <begin position="212"/>
        <end position="231"/>
    </location>
</feature>
<evidence type="ECO:0000313" key="2">
    <source>
        <dbReference type="EMBL" id="KAI9551231.1"/>
    </source>
</evidence>
<comment type="caution">
    <text evidence="2">The sequence shown here is derived from an EMBL/GenBank/DDBJ whole genome shotgun (WGS) entry which is preliminary data.</text>
</comment>
<proteinExistence type="predicted"/>
<evidence type="ECO:0008006" key="4">
    <source>
        <dbReference type="Google" id="ProtNLM"/>
    </source>
</evidence>
<organism evidence="2 3">
    <name type="scientific">Daphnia sinensis</name>
    <dbReference type="NCBI Taxonomy" id="1820382"/>
    <lineage>
        <taxon>Eukaryota</taxon>
        <taxon>Metazoa</taxon>
        <taxon>Ecdysozoa</taxon>
        <taxon>Arthropoda</taxon>
        <taxon>Crustacea</taxon>
        <taxon>Branchiopoda</taxon>
        <taxon>Diplostraca</taxon>
        <taxon>Cladocera</taxon>
        <taxon>Anomopoda</taxon>
        <taxon>Daphniidae</taxon>
        <taxon>Daphnia</taxon>
        <taxon>Daphnia similis group</taxon>
    </lineage>
</organism>
<evidence type="ECO:0000256" key="1">
    <source>
        <dbReference type="SAM" id="MobiDB-lite"/>
    </source>
</evidence>
<sequence>MESGMFSRHGTNHHNHPPETEEQKIVFDAVRREHPGVPIRYGDAMQRRLQRSKLRRQPRIPATVEEVASLIEDSVAWGLNFITYTTSNKNLSILFKYVFSFAYVLMTRKTLALYDTVMERIIDIFDEVNPGRFIGVDLVMSDYESTIQGSLTAALHGSQAVGCFFHYSQDFKPYYTDRIRRETKAIQEGIKKLNTYFLAYWIGKVSPEHDARSRMDLNDSSNNGTPDQERPVVRPRRRFLAGLVRTVLPPPAAAEVRPPTAEVQQPNADVQQPTDKVQTRPVLRRNSPRVTRKLHHLSDDIPNFELKVSFCVCLIWLL</sequence>
<dbReference type="Proteomes" id="UP000820818">
    <property type="component" value="Unassembled WGS sequence"/>
</dbReference>
<accession>A0AAD5KWG8</accession>
<evidence type="ECO:0000313" key="3">
    <source>
        <dbReference type="Proteomes" id="UP000820818"/>
    </source>
</evidence>
<keyword evidence="3" id="KW-1185">Reference proteome</keyword>
<reference evidence="2" key="1">
    <citation type="submission" date="2022-05" db="EMBL/GenBank/DDBJ databases">
        <title>A multi-omics perspective on studying reproductive biology in Daphnia sinensis.</title>
        <authorList>
            <person name="Jia J."/>
        </authorList>
    </citation>
    <scope>NUCLEOTIDE SEQUENCE</scope>
    <source>
        <strain evidence="2">WSL</strain>
    </source>
</reference>